<sequence>MWSLFIIMVTVISCNFSRVAIYKSQFPTKEDGTEIIPDKKSRFSVFNAQFQGHKDFGIEYKSFSRSTDKIDNAFIQWAKFKRSQSQDDMDTYLNKFSPKTWRQLSRAEKETHQLQSEINGRKVQCKGCFVKYRALAETFNTLVSKDLTIRTFFKVNPLLNEKLNHKEQDFKAAGRQWYGHGNRTFQTRYGTSLASALVHVPEVQEAFGRQTPIRHDRKVATTVKGQQWQEDNIDVIVHQGTRESDSKYDERRLAMGFETRESAKKRTRERVAKEDEGRCRKKRRLGKSTEWGTWDWEAIRQEVTSWPDGKEVNWRAYALDKGVHNKKGEPAKNGGQMIRDWPIQEAVDIQRFRTAGMSDMKTPRPRRRKKRIPNTINVTMPTPRPAKEMRKSLEVMIENGDIPIGEMIVPKEFQKMVFNKENGSFEVKTFTVEGRKFPLD</sequence>
<evidence type="ECO:0000313" key="2">
    <source>
        <dbReference type="EMBL" id="CAH1248524.1"/>
    </source>
</evidence>
<evidence type="ECO:0000313" key="3">
    <source>
        <dbReference type="Proteomes" id="UP000838412"/>
    </source>
</evidence>
<dbReference type="OrthoDB" id="5980153at2759"/>
<protein>
    <submittedName>
        <fullName evidence="2">Hypp8203 protein</fullName>
    </submittedName>
</protein>
<keyword evidence="3" id="KW-1185">Reference proteome</keyword>
<keyword evidence="1" id="KW-0732">Signal</keyword>
<feature type="chain" id="PRO_5035452066" evidence="1">
    <location>
        <begin position="17"/>
        <end position="440"/>
    </location>
</feature>
<dbReference type="Proteomes" id="UP000838412">
    <property type="component" value="Chromosome 16"/>
</dbReference>
<proteinExistence type="predicted"/>
<dbReference type="AlphaFoldDB" id="A0A8J9Z7Z4"/>
<organism evidence="2 3">
    <name type="scientific">Branchiostoma lanceolatum</name>
    <name type="common">Common lancelet</name>
    <name type="synonym">Amphioxus lanceolatum</name>
    <dbReference type="NCBI Taxonomy" id="7740"/>
    <lineage>
        <taxon>Eukaryota</taxon>
        <taxon>Metazoa</taxon>
        <taxon>Chordata</taxon>
        <taxon>Cephalochordata</taxon>
        <taxon>Leptocardii</taxon>
        <taxon>Amphioxiformes</taxon>
        <taxon>Branchiostomatidae</taxon>
        <taxon>Branchiostoma</taxon>
    </lineage>
</organism>
<reference evidence="2" key="1">
    <citation type="submission" date="2022-01" db="EMBL/GenBank/DDBJ databases">
        <authorList>
            <person name="Braso-Vives M."/>
        </authorList>
    </citation>
    <scope>NUCLEOTIDE SEQUENCE</scope>
</reference>
<dbReference type="EMBL" id="OV696701">
    <property type="protein sequence ID" value="CAH1248524.1"/>
    <property type="molecule type" value="Genomic_DNA"/>
</dbReference>
<accession>A0A8J9Z7Z4</accession>
<name>A0A8J9Z7Z4_BRALA</name>
<gene>
    <name evidence="2" type="primary">Hypp8203</name>
    <name evidence="2" type="ORF">BLAG_LOCUS9847</name>
</gene>
<evidence type="ECO:0000256" key="1">
    <source>
        <dbReference type="SAM" id="SignalP"/>
    </source>
</evidence>
<feature type="signal peptide" evidence="1">
    <location>
        <begin position="1"/>
        <end position="16"/>
    </location>
</feature>